<feature type="chain" id="PRO_5039461718" evidence="2">
    <location>
        <begin position="24"/>
        <end position="301"/>
    </location>
</feature>
<reference evidence="4" key="1">
    <citation type="submission" date="2010-11" db="EMBL/GenBank/DDBJ databases">
        <title>The complete genome of Mahella australiensis DSM 15567.</title>
        <authorList>
            <consortium name="US DOE Joint Genome Institute (JGI-PGF)"/>
            <person name="Lucas S."/>
            <person name="Copeland A."/>
            <person name="Lapidus A."/>
            <person name="Bruce D."/>
            <person name="Goodwin L."/>
            <person name="Pitluck S."/>
            <person name="Kyrpides N."/>
            <person name="Mavromatis K."/>
            <person name="Pagani I."/>
            <person name="Ivanova N."/>
            <person name="Teshima H."/>
            <person name="Brettin T."/>
            <person name="Detter J.C."/>
            <person name="Han C."/>
            <person name="Tapia R."/>
            <person name="Land M."/>
            <person name="Hauser L."/>
            <person name="Markowitz V."/>
            <person name="Cheng J.-F."/>
            <person name="Hugenholtz P."/>
            <person name="Woyke T."/>
            <person name="Wu D."/>
            <person name="Spring S."/>
            <person name="Pukall R."/>
            <person name="Steenblock K."/>
            <person name="Schneider S."/>
            <person name="Klenk H.-P."/>
            <person name="Eisen J.A."/>
        </authorList>
    </citation>
    <scope>NUCLEOTIDE SEQUENCE [LARGE SCALE GENOMIC DNA]</scope>
    <source>
        <strain evidence="4">DSM 15567 / CIP 107919 / 50-1 BON</strain>
    </source>
</reference>
<evidence type="ECO:0000313" key="4">
    <source>
        <dbReference type="Proteomes" id="UP000008457"/>
    </source>
</evidence>
<keyword evidence="1" id="KW-0472">Membrane</keyword>
<feature type="signal peptide" evidence="2">
    <location>
        <begin position="1"/>
        <end position="23"/>
    </location>
</feature>
<keyword evidence="1" id="KW-0812">Transmembrane</keyword>
<protein>
    <submittedName>
        <fullName evidence="3">Uncharacterized protein</fullName>
    </submittedName>
</protein>
<evidence type="ECO:0000256" key="2">
    <source>
        <dbReference type="SAM" id="SignalP"/>
    </source>
</evidence>
<name>F4A2F9_MAHA5</name>
<dbReference type="AlphaFoldDB" id="F4A2F9"/>
<dbReference type="Proteomes" id="UP000008457">
    <property type="component" value="Chromosome"/>
</dbReference>
<proteinExistence type="predicted"/>
<feature type="transmembrane region" description="Helical" evidence="1">
    <location>
        <begin position="271"/>
        <end position="292"/>
    </location>
</feature>
<dbReference type="OrthoDB" id="2942116at2"/>
<dbReference type="KEGG" id="mas:Mahau_2049"/>
<reference evidence="3 4" key="2">
    <citation type="journal article" date="2011" name="Stand. Genomic Sci.">
        <title>Complete genome sequence of Mahella australiensis type strain (50-1 BON).</title>
        <authorList>
            <person name="Sikorski J."/>
            <person name="Teshima H."/>
            <person name="Nolan M."/>
            <person name="Lucas S."/>
            <person name="Hammon N."/>
            <person name="Deshpande S."/>
            <person name="Cheng J.F."/>
            <person name="Pitluck S."/>
            <person name="Liolios K."/>
            <person name="Pagani I."/>
            <person name="Ivanova N."/>
            <person name="Huntemann M."/>
            <person name="Mavromatis K."/>
            <person name="Ovchinikova G."/>
            <person name="Pati A."/>
            <person name="Tapia R."/>
            <person name="Han C."/>
            <person name="Goodwin L."/>
            <person name="Chen A."/>
            <person name="Palaniappan K."/>
            <person name="Land M."/>
            <person name="Hauser L."/>
            <person name="Ngatchou-Djao O.D."/>
            <person name="Rohde M."/>
            <person name="Pukall R."/>
            <person name="Spring S."/>
            <person name="Abt B."/>
            <person name="Goker M."/>
            <person name="Detter J.C."/>
            <person name="Woyke T."/>
            <person name="Bristow J."/>
            <person name="Markowitz V."/>
            <person name="Hugenholtz P."/>
            <person name="Eisen J.A."/>
            <person name="Kyrpides N.C."/>
            <person name="Klenk H.P."/>
            <person name="Lapidus A."/>
        </authorList>
    </citation>
    <scope>NUCLEOTIDE SEQUENCE [LARGE SCALE GENOMIC DNA]</scope>
    <source>
        <strain evidence="4">DSM 15567 / CIP 107919 / 50-1 BON</strain>
    </source>
</reference>
<sequence>MRHKSFITLIIIIALISSLYSIAAPIDAKADNDKREPSAEQIYRDGIQRSHGDHITVLKGQQVKDLFLFGGSADIAGTVKNDVVTINTDVTLRSTATVNEKVVMLGGRLTQEDGAKIKEGIYRIDSGKDAINSMFMGFAAFAGLEMAKLMALIVLVLSAVIINMLLAEHIQKVIDFIAPQKNAVIGIGIGTAIVWAALSAAFILARWGIPLVALLSSIAAILSFIGFIILSTAIGSKINDRMNWPNASWSTALTGSLVICIVAAIPIVGMLIIAVTLVLSLGISVSYIFHLINNRKRTLKA</sequence>
<dbReference type="EMBL" id="CP002360">
    <property type="protein sequence ID" value="AEE97225.1"/>
    <property type="molecule type" value="Genomic_DNA"/>
</dbReference>
<accession>F4A2F9</accession>
<evidence type="ECO:0000313" key="3">
    <source>
        <dbReference type="EMBL" id="AEE97225.1"/>
    </source>
</evidence>
<dbReference type="RefSeq" id="WP_013781653.1">
    <property type="nucleotide sequence ID" value="NC_015520.1"/>
</dbReference>
<feature type="transmembrane region" description="Helical" evidence="1">
    <location>
        <begin position="183"/>
        <end position="205"/>
    </location>
</feature>
<dbReference type="STRING" id="697281.Mahau_2049"/>
<dbReference type="HOGENOM" id="CLU_923773_0_0_9"/>
<organism evidence="3 4">
    <name type="scientific">Mahella australiensis (strain DSM 15567 / CIP 107919 / 50-1 BON)</name>
    <dbReference type="NCBI Taxonomy" id="697281"/>
    <lineage>
        <taxon>Bacteria</taxon>
        <taxon>Bacillati</taxon>
        <taxon>Bacillota</taxon>
        <taxon>Clostridia</taxon>
        <taxon>Thermoanaerobacterales</taxon>
        <taxon>Thermoanaerobacterales Family IV. Incertae Sedis</taxon>
        <taxon>Mahella</taxon>
    </lineage>
</organism>
<feature type="transmembrane region" description="Helical" evidence="1">
    <location>
        <begin position="134"/>
        <end position="162"/>
    </location>
</feature>
<keyword evidence="4" id="KW-1185">Reference proteome</keyword>
<gene>
    <name evidence="3" type="ordered locus">Mahau_2049</name>
</gene>
<keyword evidence="2" id="KW-0732">Signal</keyword>
<feature type="transmembrane region" description="Helical" evidence="1">
    <location>
        <begin position="211"/>
        <end position="235"/>
    </location>
</feature>
<feature type="transmembrane region" description="Helical" evidence="1">
    <location>
        <begin position="247"/>
        <end position="265"/>
    </location>
</feature>
<keyword evidence="1" id="KW-1133">Transmembrane helix</keyword>
<dbReference type="eggNOG" id="ENOG5032SKP">
    <property type="taxonomic scope" value="Bacteria"/>
</dbReference>
<evidence type="ECO:0000256" key="1">
    <source>
        <dbReference type="SAM" id="Phobius"/>
    </source>
</evidence>